<dbReference type="GO" id="GO:0006098">
    <property type="term" value="P:pentose-phosphate shunt"/>
    <property type="evidence" value="ECO:0007669"/>
    <property type="project" value="UniProtKB-UniPathway"/>
</dbReference>
<evidence type="ECO:0000256" key="7">
    <source>
        <dbReference type="RuleBase" id="RU365095"/>
    </source>
</evidence>
<dbReference type="Proteomes" id="UP000295783">
    <property type="component" value="Unassembled WGS sequence"/>
</dbReference>
<dbReference type="GO" id="GO:0005975">
    <property type="term" value="P:carbohydrate metabolic process"/>
    <property type="evidence" value="ECO:0007669"/>
    <property type="project" value="UniProtKB-UniRule"/>
</dbReference>
<evidence type="ECO:0000256" key="2">
    <source>
        <dbReference type="ARBA" id="ARBA00002681"/>
    </source>
</evidence>
<dbReference type="PANTHER" id="PTHR11054:SF0">
    <property type="entry name" value="6-PHOSPHOGLUCONOLACTONASE"/>
    <property type="match status" value="1"/>
</dbReference>
<comment type="catalytic activity">
    <reaction evidence="1 7">
        <text>6-phospho-D-glucono-1,5-lactone + H2O = 6-phospho-D-gluconate + H(+)</text>
        <dbReference type="Rhea" id="RHEA:12556"/>
        <dbReference type="ChEBI" id="CHEBI:15377"/>
        <dbReference type="ChEBI" id="CHEBI:15378"/>
        <dbReference type="ChEBI" id="CHEBI:57955"/>
        <dbReference type="ChEBI" id="CHEBI:58759"/>
        <dbReference type="EC" id="3.1.1.31"/>
    </reaction>
</comment>
<evidence type="ECO:0000256" key="6">
    <source>
        <dbReference type="ARBA" id="ARBA00020337"/>
    </source>
</evidence>
<dbReference type="GO" id="GO:0017057">
    <property type="term" value="F:6-phosphogluconolactonase activity"/>
    <property type="evidence" value="ECO:0007669"/>
    <property type="project" value="UniProtKB-UniRule"/>
</dbReference>
<evidence type="ECO:0000313" key="10">
    <source>
        <dbReference type="Proteomes" id="UP000295783"/>
    </source>
</evidence>
<dbReference type="Gene3D" id="3.40.50.1360">
    <property type="match status" value="1"/>
</dbReference>
<dbReference type="NCBIfam" id="TIGR01198">
    <property type="entry name" value="pgl"/>
    <property type="match status" value="1"/>
</dbReference>
<comment type="pathway">
    <text evidence="3 7">Carbohydrate degradation; pentose phosphate pathway; D-ribulose 5-phosphate from D-glucose 6-phosphate (oxidative stage): step 2/3.</text>
</comment>
<reference evidence="9 10" key="1">
    <citation type="submission" date="2019-03" db="EMBL/GenBank/DDBJ databases">
        <title>Genomic Encyclopedia of Type Strains, Phase III (KMG-III): the genomes of soil and plant-associated and newly described type strains.</title>
        <authorList>
            <person name="Whitman W."/>
        </authorList>
    </citation>
    <scope>NUCLEOTIDE SEQUENCE [LARGE SCALE GENOMIC DNA]</scope>
    <source>
        <strain evidence="9 10">CGMCC 1.7660</strain>
    </source>
</reference>
<evidence type="ECO:0000256" key="3">
    <source>
        <dbReference type="ARBA" id="ARBA00004961"/>
    </source>
</evidence>
<dbReference type="RefSeq" id="WP_166644986.1">
    <property type="nucleotide sequence ID" value="NZ_SNYW01000006.1"/>
</dbReference>
<dbReference type="UniPathway" id="UPA00115">
    <property type="reaction ID" value="UER00409"/>
</dbReference>
<dbReference type="InterPro" id="IPR039104">
    <property type="entry name" value="6PGL"/>
</dbReference>
<dbReference type="AlphaFoldDB" id="A0A4R6WRN7"/>
<name>A0A4R6WRN7_9PROT</name>
<comment type="caution">
    <text evidence="9">The sequence shown here is derived from an EMBL/GenBank/DDBJ whole genome shotgun (WGS) entry which is preliminary data.</text>
</comment>
<sequence length="234" mass="25111">MTVHERTFDSRDALAVALAARLAQILREAVAARGAASLVVPGGSTPVAVFDHLSRADIPWAKVTVIPCDERWVASDHPDSNEGLIRRHLLRDKADTAQACSLYRQLPSPADALPDIARALGAIPRPFDAVFLGMGEDGHIASLFPGRAETGPALRIDAALDLMVLTAPAKGHPRIGLTLRALTDTRHLFLAVPGAEKRVVLAQAMANIEKGDDRLPLTALLRQDRVPVEILTCI</sequence>
<dbReference type="InterPro" id="IPR005900">
    <property type="entry name" value="6-phosphogluconolactonase_DevB"/>
</dbReference>
<keyword evidence="10" id="KW-1185">Reference proteome</keyword>
<comment type="similarity">
    <text evidence="4 7">Belongs to the glucosamine/galactosamine-6-phosphate isomerase family. 6-phosphogluconolactonase subfamily.</text>
</comment>
<evidence type="ECO:0000256" key="5">
    <source>
        <dbReference type="ARBA" id="ARBA00013198"/>
    </source>
</evidence>
<comment type="function">
    <text evidence="2 7">Hydrolysis of 6-phosphogluconolactone to 6-phosphogluconate.</text>
</comment>
<dbReference type="EC" id="3.1.1.31" evidence="5 7"/>
<dbReference type="Pfam" id="PF01182">
    <property type="entry name" value="Glucosamine_iso"/>
    <property type="match status" value="1"/>
</dbReference>
<organism evidence="9 10">
    <name type="scientific">Dongia mobilis</name>
    <dbReference type="NCBI Taxonomy" id="578943"/>
    <lineage>
        <taxon>Bacteria</taxon>
        <taxon>Pseudomonadati</taxon>
        <taxon>Pseudomonadota</taxon>
        <taxon>Alphaproteobacteria</taxon>
        <taxon>Rhodospirillales</taxon>
        <taxon>Dongiaceae</taxon>
        <taxon>Dongia</taxon>
    </lineage>
</organism>
<evidence type="ECO:0000256" key="4">
    <source>
        <dbReference type="ARBA" id="ARBA00010662"/>
    </source>
</evidence>
<dbReference type="EMBL" id="SNYW01000006">
    <property type="protein sequence ID" value="TDQ84272.1"/>
    <property type="molecule type" value="Genomic_DNA"/>
</dbReference>
<feature type="domain" description="Glucosamine/galactosamine-6-phosphate isomerase" evidence="8">
    <location>
        <begin position="10"/>
        <end position="221"/>
    </location>
</feature>
<accession>A0A4R6WRN7</accession>
<evidence type="ECO:0000259" key="8">
    <source>
        <dbReference type="Pfam" id="PF01182"/>
    </source>
</evidence>
<protein>
    <recommendedName>
        <fullName evidence="6 7">6-phosphogluconolactonase</fullName>
        <shortName evidence="7">6PGL</shortName>
        <ecNumber evidence="5 7">3.1.1.31</ecNumber>
    </recommendedName>
</protein>
<gene>
    <name evidence="7" type="primary">pgl</name>
    <name evidence="9" type="ORF">A8950_0820</name>
</gene>
<proteinExistence type="inferred from homology"/>
<keyword evidence="7" id="KW-0378">Hydrolase</keyword>
<dbReference type="InterPro" id="IPR037171">
    <property type="entry name" value="NagB/RpiA_transferase-like"/>
</dbReference>
<dbReference type="SUPFAM" id="SSF100950">
    <property type="entry name" value="NagB/RpiA/CoA transferase-like"/>
    <property type="match status" value="1"/>
</dbReference>
<dbReference type="PANTHER" id="PTHR11054">
    <property type="entry name" value="6-PHOSPHOGLUCONOLACTONASE"/>
    <property type="match status" value="1"/>
</dbReference>
<evidence type="ECO:0000313" key="9">
    <source>
        <dbReference type="EMBL" id="TDQ84272.1"/>
    </source>
</evidence>
<evidence type="ECO:0000256" key="1">
    <source>
        <dbReference type="ARBA" id="ARBA00000832"/>
    </source>
</evidence>
<dbReference type="InterPro" id="IPR006148">
    <property type="entry name" value="Glc/Gal-6P_isomerase"/>
</dbReference>
<dbReference type="CDD" id="cd01400">
    <property type="entry name" value="6PGL"/>
    <property type="match status" value="1"/>
</dbReference>